<dbReference type="Pfam" id="PF12697">
    <property type="entry name" value="Abhydrolase_6"/>
    <property type="match status" value="1"/>
</dbReference>
<organism evidence="2 3">
    <name type="scientific">Phialocephala subalpina</name>
    <dbReference type="NCBI Taxonomy" id="576137"/>
    <lineage>
        <taxon>Eukaryota</taxon>
        <taxon>Fungi</taxon>
        <taxon>Dikarya</taxon>
        <taxon>Ascomycota</taxon>
        <taxon>Pezizomycotina</taxon>
        <taxon>Leotiomycetes</taxon>
        <taxon>Helotiales</taxon>
        <taxon>Mollisiaceae</taxon>
        <taxon>Phialocephala</taxon>
        <taxon>Phialocephala fortinii species complex</taxon>
    </lineage>
</organism>
<name>A0A1L7WQQ0_9HELO</name>
<reference evidence="2 3" key="1">
    <citation type="submission" date="2016-03" db="EMBL/GenBank/DDBJ databases">
        <authorList>
            <person name="Ploux O."/>
        </authorList>
    </citation>
    <scope>NUCLEOTIDE SEQUENCE [LARGE SCALE GENOMIC DNA]</scope>
    <source>
        <strain evidence="2 3">UAMH 11012</strain>
    </source>
</reference>
<dbReference type="AlphaFoldDB" id="A0A1L7WQQ0"/>
<dbReference type="EMBL" id="FJOG01000006">
    <property type="protein sequence ID" value="CZR55098.1"/>
    <property type="molecule type" value="Genomic_DNA"/>
</dbReference>
<dbReference type="OrthoDB" id="1263307at2759"/>
<dbReference type="SUPFAM" id="SSF53474">
    <property type="entry name" value="alpha/beta-Hydrolases"/>
    <property type="match status" value="1"/>
</dbReference>
<dbReference type="Gene3D" id="3.40.50.1820">
    <property type="entry name" value="alpha/beta hydrolase"/>
    <property type="match status" value="1"/>
</dbReference>
<dbReference type="InterPro" id="IPR029058">
    <property type="entry name" value="AB_hydrolase_fold"/>
</dbReference>
<dbReference type="PANTHER" id="PTHR37017:SF11">
    <property type="entry name" value="ESTERASE_LIPASE_THIOESTERASE DOMAIN-CONTAINING PROTEIN"/>
    <property type="match status" value="1"/>
</dbReference>
<dbReference type="PANTHER" id="PTHR37017">
    <property type="entry name" value="AB HYDROLASE-1 DOMAIN-CONTAINING PROTEIN-RELATED"/>
    <property type="match status" value="1"/>
</dbReference>
<evidence type="ECO:0000313" key="2">
    <source>
        <dbReference type="EMBL" id="CZR55098.1"/>
    </source>
</evidence>
<accession>A0A1L7WQQ0</accession>
<evidence type="ECO:0000313" key="3">
    <source>
        <dbReference type="Proteomes" id="UP000184330"/>
    </source>
</evidence>
<proteinExistence type="predicted"/>
<evidence type="ECO:0000259" key="1">
    <source>
        <dbReference type="Pfam" id="PF12697"/>
    </source>
</evidence>
<dbReference type="Proteomes" id="UP000184330">
    <property type="component" value="Unassembled WGS sequence"/>
</dbReference>
<feature type="domain" description="AB hydrolase-1" evidence="1">
    <location>
        <begin position="6"/>
        <end position="229"/>
    </location>
</feature>
<keyword evidence="3" id="KW-1185">Reference proteome</keyword>
<protein>
    <recommendedName>
        <fullName evidence="1">AB hydrolase-1 domain-containing protein</fullName>
    </recommendedName>
</protein>
<dbReference type="InterPro" id="IPR052897">
    <property type="entry name" value="Sec-Metab_Biosynth_Hydrolase"/>
</dbReference>
<sequence length="238" mass="26247">MSRPSILLIPGSFALPEFYDAVVDPVKAKGYDFRSLHLPTVGLGPGKPREGIPPNMYNDAAFIAKEVETLADEGKDVILIAHSYGGIPITQCVKGLAKGERVGMRETQFTSRNIISRSNDAAFIAKEVETLADEGKDGWRKGREAEEGEAWIRKMSCHSAISFTNELTYAGYKDVPVSYLVCEEDLVIPLKNQREEIEMIERESGRKVDVTSIKTGHVPIASQPQLVIDWILDVVGKA</sequence>
<dbReference type="InterPro" id="IPR000073">
    <property type="entry name" value="AB_hydrolase_1"/>
</dbReference>
<gene>
    <name evidence="2" type="ORF">PAC_04984</name>
</gene>